<proteinExistence type="predicted"/>
<evidence type="ECO:0000259" key="2">
    <source>
        <dbReference type="PROSITE" id="PS50800"/>
    </source>
</evidence>
<dbReference type="InterPro" id="IPR036361">
    <property type="entry name" value="SAP_dom_sf"/>
</dbReference>
<evidence type="ECO:0000313" key="3">
    <source>
        <dbReference type="EMBL" id="XAT63085.1"/>
    </source>
</evidence>
<accession>A0ABZ3H0H2</accession>
<evidence type="ECO:0000313" key="4">
    <source>
        <dbReference type="Proteomes" id="UP001492541"/>
    </source>
</evidence>
<gene>
    <name evidence="3" type="ORF">LPQ35_07420</name>
</gene>
<feature type="domain" description="SAP" evidence="2">
    <location>
        <begin position="13"/>
        <end position="47"/>
    </location>
</feature>
<dbReference type="Proteomes" id="UP001492541">
    <property type="component" value="Chromosome"/>
</dbReference>
<dbReference type="InterPro" id="IPR003034">
    <property type="entry name" value="SAP_dom"/>
</dbReference>
<name>A0ABZ3H0H2_GEOAI</name>
<dbReference type="EMBL" id="CP087714">
    <property type="protein sequence ID" value="XAT63085.1"/>
    <property type="molecule type" value="Genomic_DNA"/>
</dbReference>
<dbReference type="GeneID" id="90449507"/>
<protein>
    <submittedName>
        <fullName evidence="3">SAP domain-containing protein</fullName>
    </submittedName>
</protein>
<dbReference type="PROSITE" id="PS50800">
    <property type="entry name" value="SAP"/>
    <property type="match status" value="1"/>
</dbReference>
<evidence type="ECO:0000256" key="1">
    <source>
        <dbReference type="SAM" id="MobiDB-lite"/>
    </source>
</evidence>
<reference evidence="3 4" key="1">
    <citation type="submission" date="2021-11" db="EMBL/GenBank/DDBJ databases">
        <title>Whole genome of Geoglobus acetivorans.</title>
        <authorList>
            <person name="Liu D."/>
        </authorList>
    </citation>
    <scope>NUCLEOTIDE SEQUENCE [LARGE SCALE GENOMIC DNA]</scope>
    <source>
        <strain evidence="3 4">SBH6</strain>
    </source>
</reference>
<dbReference type="SUPFAM" id="SSF68906">
    <property type="entry name" value="SAP domain"/>
    <property type="match status" value="1"/>
</dbReference>
<dbReference type="SMART" id="SM00513">
    <property type="entry name" value="SAP"/>
    <property type="match status" value="1"/>
</dbReference>
<dbReference type="Gene3D" id="1.10.720.30">
    <property type="entry name" value="SAP domain"/>
    <property type="match status" value="1"/>
</dbReference>
<feature type="region of interest" description="Disordered" evidence="1">
    <location>
        <begin position="55"/>
        <end position="81"/>
    </location>
</feature>
<organism evidence="3 4">
    <name type="scientific">Geoglobus acetivorans</name>
    <dbReference type="NCBI Taxonomy" id="565033"/>
    <lineage>
        <taxon>Archaea</taxon>
        <taxon>Methanobacteriati</taxon>
        <taxon>Methanobacteriota</taxon>
        <taxon>Archaeoglobi</taxon>
        <taxon>Archaeoglobales</taxon>
        <taxon>Archaeoglobaceae</taxon>
        <taxon>Geoglobus</taxon>
    </lineage>
</organism>
<sequence length="212" mass="23777">MARLTRKNAAEILSQLKKDQLKEISRIFGLPVSGNKDELISLIVSSTRPSDLAKVLESEIGPKEKKKDVRPKTEAKQKKREQDVDASKVFREIVKLLRKITPPKVKNEDELELYVLGLLQGKFENKKIEVVPQTIAVSKGKTTQPDIVVGGAVAVELKYIRGSGDADRGIGQATKYASMYPYVVLYYYDPQKRSHHSNSALAKNIELIVYPK</sequence>
<keyword evidence="4" id="KW-1185">Reference proteome</keyword>
<dbReference type="RefSeq" id="WP_193808235.1">
    <property type="nucleotide sequence ID" value="NZ_CP087714.1"/>
</dbReference>